<dbReference type="Proteomes" id="UP000005713">
    <property type="component" value="Unassembled WGS sequence"/>
</dbReference>
<accession>A3JZF1</accession>
<comment type="caution">
    <text evidence="2">The sequence shown here is derived from an EMBL/GenBank/DDBJ whole genome shotgun (WGS) entry which is preliminary data.</text>
</comment>
<gene>
    <name evidence="2" type="ORF">SSE37_08598</name>
</gene>
<dbReference type="AlphaFoldDB" id="A3JZF1"/>
<proteinExistence type="predicted"/>
<dbReference type="EMBL" id="AAYA01000002">
    <property type="protein sequence ID" value="EBA09854.1"/>
    <property type="molecule type" value="Genomic_DNA"/>
</dbReference>
<name>A3JZF1_SAGS3</name>
<reference evidence="2 3" key="1">
    <citation type="submission" date="2006-06" db="EMBL/GenBank/DDBJ databases">
        <authorList>
            <person name="Moran M.A."/>
            <person name="Ferriera S."/>
            <person name="Johnson J."/>
            <person name="Kravitz S."/>
            <person name="Beeson K."/>
            <person name="Sutton G."/>
            <person name="Rogers Y.-H."/>
            <person name="Friedman R."/>
            <person name="Frazier M."/>
            <person name="Venter J.C."/>
        </authorList>
    </citation>
    <scope>NUCLEOTIDE SEQUENCE [LARGE SCALE GENOMIC DNA]</scope>
    <source>
        <strain evidence="2 3">E-37</strain>
    </source>
</reference>
<evidence type="ECO:0000256" key="1">
    <source>
        <dbReference type="SAM" id="MobiDB-lite"/>
    </source>
</evidence>
<organism evidence="2 3">
    <name type="scientific">Sagittula stellata (strain ATCC 700073 / DSM 11524 / E-37)</name>
    <dbReference type="NCBI Taxonomy" id="388399"/>
    <lineage>
        <taxon>Bacteria</taxon>
        <taxon>Pseudomonadati</taxon>
        <taxon>Pseudomonadota</taxon>
        <taxon>Alphaproteobacteria</taxon>
        <taxon>Rhodobacterales</taxon>
        <taxon>Roseobacteraceae</taxon>
        <taxon>Sagittula</taxon>
    </lineage>
</organism>
<feature type="compositionally biased region" description="Basic and acidic residues" evidence="1">
    <location>
        <begin position="1"/>
        <end position="11"/>
    </location>
</feature>
<evidence type="ECO:0000313" key="3">
    <source>
        <dbReference type="Proteomes" id="UP000005713"/>
    </source>
</evidence>
<protein>
    <submittedName>
        <fullName evidence="2">ISL3 family transposase</fullName>
    </submittedName>
</protein>
<feature type="region of interest" description="Disordered" evidence="1">
    <location>
        <begin position="1"/>
        <end position="20"/>
    </location>
</feature>
<evidence type="ECO:0000313" key="2">
    <source>
        <dbReference type="EMBL" id="EBA09854.1"/>
    </source>
</evidence>
<keyword evidence="3" id="KW-1185">Reference proteome</keyword>
<sequence length="435" mass="47465">MRSRAAADHRSGSPPGREPATIETWLRSQPQIEVVARDRNGGAVTRALPQAVQVADRWHLLETVSVAFLAAVRRSMPTIRRAVGASELDPALLTGAERLQYDGFQRRKHTNETVGRMTSEGVPVKRIVRTTGLSRGLVRQIVCGERDDVFRVRQNGLTPWLLRLEEDWVGGCRNATELWRRLRTSGFGGSLRVVGEWATRQRRAENAMLAGNGKCPPARRIALLMTSARNHLSKADAVLVAQVEAALPALAAGGSSLIADDPFQEGQRGARRASRSGHVVGCAEIELSVWPHAQRALADRTACNGAPAQHDTAPVQYRLRGLHVVVEGLPRQPAAFDPPGAQVFLPAGPMLVVRAAHVNEWCRIELNPLFEKAFEQLGCRHRANAFVEQFHCRALAPAAGAVADGDVDAGGQVRQVGCRSLYVHGHIRVRGVEIR</sequence>
<dbReference type="eggNOG" id="COG3464">
    <property type="taxonomic scope" value="Bacteria"/>
</dbReference>